<dbReference type="PROSITE" id="PS00750">
    <property type="entry name" value="TCP1_1"/>
    <property type="match status" value="1"/>
</dbReference>
<dbReference type="PROSITE" id="PS00995">
    <property type="entry name" value="TCP1_3"/>
    <property type="match status" value="1"/>
</dbReference>
<name>A0ABY8UGT9_TETOB</name>
<dbReference type="PANTHER" id="PTHR11353">
    <property type="entry name" value="CHAPERONIN"/>
    <property type="match status" value="1"/>
</dbReference>
<dbReference type="InterPro" id="IPR017998">
    <property type="entry name" value="Chaperone_TCP-1"/>
</dbReference>
<dbReference type="SUPFAM" id="SSF52029">
    <property type="entry name" value="GroEL apical domain-like"/>
    <property type="match status" value="1"/>
</dbReference>
<evidence type="ECO:0000256" key="5">
    <source>
        <dbReference type="ARBA" id="ARBA00023186"/>
    </source>
</evidence>
<keyword evidence="3 8" id="KW-0547">Nucleotide-binding</keyword>
<evidence type="ECO:0000256" key="1">
    <source>
        <dbReference type="ARBA" id="ARBA00008020"/>
    </source>
</evidence>
<keyword evidence="4 8" id="KW-0067">ATP-binding</keyword>
<evidence type="ECO:0000313" key="10">
    <source>
        <dbReference type="Proteomes" id="UP001244341"/>
    </source>
</evidence>
<evidence type="ECO:0000256" key="7">
    <source>
        <dbReference type="ARBA" id="ARBA00033325"/>
    </source>
</evidence>
<protein>
    <recommendedName>
        <fullName evidence="6">T-complex protein 1 subunit epsilon</fullName>
    </recommendedName>
    <alternativeName>
        <fullName evidence="7">CCT-epsilon</fullName>
    </alternativeName>
</protein>
<dbReference type="CDD" id="cd03339">
    <property type="entry name" value="TCP1_epsilon"/>
    <property type="match status" value="1"/>
</dbReference>
<dbReference type="InterPro" id="IPR027409">
    <property type="entry name" value="GroEL-like_apical_dom_sf"/>
</dbReference>
<evidence type="ECO:0000256" key="2">
    <source>
        <dbReference type="ARBA" id="ARBA00022490"/>
    </source>
</evidence>
<accession>A0ABY8UGT9</accession>
<dbReference type="Pfam" id="PF00118">
    <property type="entry name" value="Cpn60_TCP1"/>
    <property type="match status" value="2"/>
</dbReference>
<keyword evidence="10" id="KW-1185">Reference proteome</keyword>
<dbReference type="InterPro" id="IPR002194">
    <property type="entry name" value="Chaperonin_TCP-1_CS"/>
</dbReference>
<dbReference type="Gene3D" id="3.50.7.10">
    <property type="entry name" value="GroEL"/>
    <property type="match status" value="1"/>
</dbReference>
<dbReference type="Gene3D" id="3.30.260.10">
    <property type="entry name" value="TCP-1-like chaperonin intermediate domain"/>
    <property type="match status" value="1"/>
</dbReference>
<dbReference type="PROSITE" id="PS00751">
    <property type="entry name" value="TCP1_2"/>
    <property type="match status" value="1"/>
</dbReference>
<comment type="similarity">
    <text evidence="1 8">Belongs to the TCP-1 chaperonin family.</text>
</comment>
<sequence>MSLAFDDYGRPFIILREQGSKSRVRGTEAVKANILAAKTVARTLRSSLGPKGMDKMLQSPDGDVTITNDGATILEQMEVQHQIGKLLVELSKSQDHEIGDGTTGVVVLAGSLLEQAESLLDMGIHPLRIAEGYEMACKVATAHLDSIATKWDFSPEEVEPLVQTCMTTLSSKVLHSQVSKGRLCCLWVGCAATKWDFSPEEVEPLVQTCMTTLSSKVVGRLKRQMAEICVKAVLAVADLPRRDVNLDLIKVEGKVGGAMEDTRLVEGIVIDKDFSHPQMPKELKDVKIAILTCPFEAPKPKTKHKVDIDTVEKFESLRHAEQQYFIDMVQKCKDAGAGLIICQWGFEDEANHLLMHHNLPAIRWVGGVEIELLAMATGARIVPRFEELSPDKLGFAKCVREVGYGTTKERSIIIEGCPNLSAVTIWVRGGNRMVLDEVRRSLHDALCVARNLVRDNSIVYGGGSAEIACSLAVEAAADKVVGVEQYAMRAFADALEAVPLALAENSGLPSIESLTAVKARQLAESNPHLGIDCNDVGTNDMREQNVFETLIGKRQQMFLATQVCKMILKIDDIIQPSQYD</sequence>
<reference evidence="9 10" key="1">
    <citation type="submission" date="2023-05" db="EMBL/GenBank/DDBJ databases">
        <title>A 100% complete, gapless, phased diploid assembly of the Scenedesmus obliquus UTEX 3031 genome.</title>
        <authorList>
            <person name="Biondi T.C."/>
            <person name="Hanschen E.R."/>
            <person name="Kwon T."/>
            <person name="Eng W."/>
            <person name="Kruse C.P.S."/>
            <person name="Koehler S.I."/>
            <person name="Kunde Y."/>
            <person name="Gleasner C.D."/>
            <person name="You Mak K.T."/>
            <person name="Polle J."/>
            <person name="Hovde B.T."/>
            <person name="Starkenburg S.R."/>
        </authorList>
    </citation>
    <scope>NUCLEOTIDE SEQUENCE [LARGE SCALE GENOMIC DNA]</scope>
    <source>
        <strain evidence="9 10">DOE0152z</strain>
    </source>
</reference>
<dbReference type="SUPFAM" id="SSF54849">
    <property type="entry name" value="GroEL-intermediate domain like"/>
    <property type="match status" value="1"/>
</dbReference>
<dbReference type="InterPro" id="IPR002423">
    <property type="entry name" value="Cpn60/GroEL/TCP-1"/>
</dbReference>
<gene>
    <name evidence="9" type="ORF">OEZ85_004967</name>
</gene>
<dbReference type="InterPro" id="IPR012718">
    <property type="entry name" value="Chap_CCT_epsi"/>
</dbReference>
<evidence type="ECO:0000256" key="3">
    <source>
        <dbReference type="ARBA" id="ARBA00022741"/>
    </source>
</evidence>
<organism evidence="9 10">
    <name type="scientific">Tetradesmus obliquus</name>
    <name type="common">Green alga</name>
    <name type="synonym">Acutodesmus obliquus</name>
    <dbReference type="NCBI Taxonomy" id="3088"/>
    <lineage>
        <taxon>Eukaryota</taxon>
        <taxon>Viridiplantae</taxon>
        <taxon>Chlorophyta</taxon>
        <taxon>core chlorophytes</taxon>
        <taxon>Chlorophyceae</taxon>
        <taxon>CS clade</taxon>
        <taxon>Sphaeropleales</taxon>
        <taxon>Scenedesmaceae</taxon>
        <taxon>Tetradesmus</taxon>
    </lineage>
</organism>
<dbReference type="InterPro" id="IPR027410">
    <property type="entry name" value="TCP-1-like_intermed_sf"/>
</dbReference>
<evidence type="ECO:0000256" key="8">
    <source>
        <dbReference type="RuleBase" id="RU004187"/>
    </source>
</evidence>
<dbReference type="Proteomes" id="UP001244341">
    <property type="component" value="Chromosome 12b"/>
</dbReference>
<evidence type="ECO:0000313" key="9">
    <source>
        <dbReference type="EMBL" id="WIA20579.1"/>
    </source>
</evidence>
<proteinExistence type="inferred from homology"/>
<dbReference type="EMBL" id="CP126219">
    <property type="protein sequence ID" value="WIA20579.1"/>
    <property type="molecule type" value="Genomic_DNA"/>
</dbReference>
<evidence type="ECO:0000256" key="4">
    <source>
        <dbReference type="ARBA" id="ARBA00022840"/>
    </source>
</evidence>
<dbReference type="SUPFAM" id="SSF48592">
    <property type="entry name" value="GroEL equatorial domain-like"/>
    <property type="match status" value="1"/>
</dbReference>
<dbReference type="PRINTS" id="PR00304">
    <property type="entry name" value="TCOMPLEXTCP1"/>
</dbReference>
<evidence type="ECO:0000256" key="6">
    <source>
        <dbReference type="ARBA" id="ARBA00024086"/>
    </source>
</evidence>
<keyword evidence="2" id="KW-0963">Cytoplasm</keyword>
<dbReference type="Gene3D" id="1.10.560.10">
    <property type="entry name" value="GroEL-like equatorial domain"/>
    <property type="match status" value="2"/>
</dbReference>
<keyword evidence="5 8" id="KW-0143">Chaperone</keyword>
<dbReference type="InterPro" id="IPR027413">
    <property type="entry name" value="GROEL-like_equatorial_sf"/>
</dbReference>